<proteinExistence type="inferred from homology"/>
<feature type="transmembrane region" description="Helical" evidence="7">
    <location>
        <begin position="305"/>
        <end position="331"/>
    </location>
</feature>
<evidence type="ECO:0000256" key="5">
    <source>
        <dbReference type="ARBA" id="ARBA00022989"/>
    </source>
</evidence>
<dbReference type="Pfam" id="PF00528">
    <property type="entry name" value="BPD_transp_1"/>
    <property type="match status" value="1"/>
</dbReference>
<keyword evidence="10" id="KW-1185">Reference proteome</keyword>
<dbReference type="PANTHER" id="PTHR43163:SF9">
    <property type="entry name" value="ABC TRANSPORTER PERMEASE PROTEIN"/>
    <property type="match status" value="1"/>
</dbReference>
<feature type="domain" description="ABC transmembrane type-1" evidence="8">
    <location>
        <begin position="118"/>
        <end position="328"/>
    </location>
</feature>
<name>A0A1J4NAY3_9ACTN</name>
<comment type="subcellular location">
    <subcellularLocation>
        <location evidence="1 7">Cell membrane</location>
        <topology evidence="1 7">Multi-pass membrane protein</topology>
    </subcellularLocation>
</comment>
<evidence type="ECO:0000313" key="9">
    <source>
        <dbReference type="EMBL" id="OIJ28675.1"/>
    </source>
</evidence>
<evidence type="ECO:0000259" key="8">
    <source>
        <dbReference type="PROSITE" id="PS50928"/>
    </source>
</evidence>
<dbReference type="InterPro" id="IPR000515">
    <property type="entry name" value="MetI-like"/>
</dbReference>
<organism evidence="9 10">
    <name type="scientific">Nocardioides luteus</name>
    <dbReference type="NCBI Taxonomy" id="1844"/>
    <lineage>
        <taxon>Bacteria</taxon>
        <taxon>Bacillati</taxon>
        <taxon>Actinomycetota</taxon>
        <taxon>Actinomycetes</taxon>
        <taxon>Propionibacteriales</taxon>
        <taxon>Nocardioidaceae</taxon>
        <taxon>Nocardioides</taxon>
    </lineage>
</organism>
<feature type="transmembrane region" description="Helical" evidence="7">
    <location>
        <begin position="263"/>
        <end position="285"/>
    </location>
</feature>
<dbReference type="AlphaFoldDB" id="A0A1J4NAY3"/>
<feature type="transmembrane region" description="Helical" evidence="7">
    <location>
        <begin position="198"/>
        <end position="221"/>
    </location>
</feature>
<evidence type="ECO:0000256" key="3">
    <source>
        <dbReference type="ARBA" id="ARBA00022475"/>
    </source>
</evidence>
<dbReference type="InterPro" id="IPR045621">
    <property type="entry name" value="BPD_transp_1_N"/>
</dbReference>
<gene>
    <name evidence="9" type="ORF">UG56_000115</name>
</gene>
<dbReference type="RefSeq" id="WP_045548816.1">
    <property type="nucleotide sequence ID" value="NZ_JZDQ02000001.1"/>
</dbReference>
<evidence type="ECO:0000256" key="7">
    <source>
        <dbReference type="RuleBase" id="RU363032"/>
    </source>
</evidence>
<dbReference type="Pfam" id="PF19300">
    <property type="entry name" value="BPD_transp_1_N"/>
    <property type="match status" value="1"/>
</dbReference>
<dbReference type="EMBL" id="JZDQ02000001">
    <property type="protein sequence ID" value="OIJ28675.1"/>
    <property type="molecule type" value="Genomic_DNA"/>
</dbReference>
<dbReference type="PANTHER" id="PTHR43163">
    <property type="entry name" value="DIPEPTIDE TRANSPORT SYSTEM PERMEASE PROTEIN DPPB-RELATED"/>
    <property type="match status" value="1"/>
</dbReference>
<dbReference type="STRING" id="1844.UG56_000115"/>
<accession>A0A1J4NAY3</accession>
<dbReference type="InterPro" id="IPR035906">
    <property type="entry name" value="MetI-like_sf"/>
</dbReference>
<comment type="similarity">
    <text evidence="7">Belongs to the binding-protein-dependent transport system permease family.</text>
</comment>
<keyword evidence="6 7" id="KW-0472">Membrane</keyword>
<evidence type="ECO:0000256" key="6">
    <source>
        <dbReference type="ARBA" id="ARBA00023136"/>
    </source>
</evidence>
<feature type="transmembrane region" description="Helical" evidence="7">
    <location>
        <begin position="155"/>
        <end position="178"/>
    </location>
</feature>
<dbReference type="GO" id="GO:0005886">
    <property type="term" value="C:plasma membrane"/>
    <property type="evidence" value="ECO:0007669"/>
    <property type="project" value="UniProtKB-SubCell"/>
</dbReference>
<dbReference type="GO" id="GO:0055085">
    <property type="term" value="P:transmembrane transport"/>
    <property type="evidence" value="ECO:0007669"/>
    <property type="project" value="InterPro"/>
</dbReference>
<dbReference type="PROSITE" id="PS50928">
    <property type="entry name" value="ABC_TM1"/>
    <property type="match status" value="1"/>
</dbReference>
<dbReference type="OrthoDB" id="147688at2"/>
<keyword evidence="4 7" id="KW-0812">Transmembrane</keyword>
<reference evidence="9" key="1">
    <citation type="submission" date="2016-10" db="EMBL/GenBank/DDBJ databases">
        <title>Draft Genome Sequence of Nocardioides luteus Strain BAFB, an Alkane-Degrading Bacterium Isolated from JP-7 Polluted Soil.</title>
        <authorList>
            <person name="Brown L."/>
            <person name="Ruiz O.N."/>
            <person name="Gunasekera T."/>
        </authorList>
    </citation>
    <scope>NUCLEOTIDE SEQUENCE [LARGE SCALE GENOMIC DNA]</scope>
    <source>
        <strain evidence="9">BAFB</strain>
    </source>
</reference>
<dbReference type="Proteomes" id="UP000033772">
    <property type="component" value="Unassembled WGS sequence"/>
</dbReference>
<dbReference type="Gene3D" id="1.10.3720.10">
    <property type="entry name" value="MetI-like"/>
    <property type="match status" value="1"/>
</dbReference>
<keyword evidence="3" id="KW-1003">Cell membrane</keyword>
<comment type="caution">
    <text evidence="9">The sequence shown here is derived from an EMBL/GenBank/DDBJ whole genome shotgun (WGS) entry which is preliminary data.</text>
</comment>
<dbReference type="CDD" id="cd06261">
    <property type="entry name" value="TM_PBP2"/>
    <property type="match status" value="1"/>
</dbReference>
<evidence type="ECO:0000256" key="2">
    <source>
        <dbReference type="ARBA" id="ARBA00022448"/>
    </source>
</evidence>
<evidence type="ECO:0000256" key="1">
    <source>
        <dbReference type="ARBA" id="ARBA00004651"/>
    </source>
</evidence>
<sequence length="338" mass="36436">MWAYVVRRCLIGVILILAMTLVTFALFFATPIDAARYACGKNCSEEQRNITRAALGYDKPVVEQWAGFIQGLFVGRDFPLDESQREAAPDQVTHCGAPCLGYSSFNAKTINELVADALPVTVSLAIVALVLWLIGGVLFGIMAAINQGSFLDRGIVGATLVIYAFPSFAIAVFLLNYVAIKWGVFPYPKYTEIADGGVFEWFGNLLLPAVTLALLFLAGYVRMTRAFVLESLTEDYIRTANAKGLSQGKVVFKHALRAALTPLVTMAGLDFATLLGGAIITERVFNYPGLGLLTIQANAASDLPVMVGVVLLAGSFVILANIIVDVLYAVIDPRVRVA</sequence>
<evidence type="ECO:0000256" key="4">
    <source>
        <dbReference type="ARBA" id="ARBA00022692"/>
    </source>
</evidence>
<evidence type="ECO:0000313" key="10">
    <source>
        <dbReference type="Proteomes" id="UP000033772"/>
    </source>
</evidence>
<keyword evidence="5 7" id="KW-1133">Transmembrane helix</keyword>
<feature type="transmembrane region" description="Helical" evidence="7">
    <location>
        <begin position="117"/>
        <end position="143"/>
    </location>
</feature>
<keyword evidence="2 7" id="KW-0813">Transport</keyword>
<dbReference type="SUPFAM" id="SSF161098">
    <property type="entry name" value="MetI-like"/>
    <property type="match status" value="1"/>
</dbReference>
<protein>
    <submittedName>
        <fullName evidence="9">ABC transporter permease</fullName>
    </submittedName>
</protein>